<protein>
    <submittedName>
        <fullName evidence="8">RNA polymerase sigma factor</fullName>
    </submittedName>
</protein>
<dbReference type="InterPro" id="IPR014284">
    <property type="entry name" value="RNA_pol_sigma-70_dom"/>
</dbReference>
<dbReference type="Gene3D" id="1.10.1740.10">
    <property type="match status" value="1"/>
</dbReference>
<keyword evidence="3" id="KW-0731">Sigma factor</keyword>
<evidence type="ECO:0000259" key="6">
    <source>
        <dbReference type="Pfam" id="PF04542"/>
    </source>
</evidence>
<gene>
    <name evidence="8" type="ORF">D9R08_05985</name>
</gene>
<evidence type="ECO:0000256" key="4">
    <source>
        <dbReference type="ARBA" id="ARBA00023125"/>
    </source>
</evidence>
<sequence length="185" mass="20240">MRQAGRILEEMLVARAQQGDRAALSQIADLRGPRLLAHAVRLLGDREMARDVVQEAWVEILRGLPRLRDPVAFPAWATRIVTRRVARQIRRQIASRETLRAAAAELPVATPEAGPDASDARAVRGAVAALPPDHAATVALFYLEDMSVAEVAVALDIPHGTVKSRLMHARLKLREALKGDCDEQA</sequence>
<organism evidence="8 9">
    <name type="scientific">Rhodophyticola porphyridii</name>
    <dbReference type="NCBI Taxonomy" id="1852017"/>
    <lineage>
        <taxon>Bacteria</taxon>
        <taxon>Pseudomonadati</taxon>
        <taxon>Pseudomonadota</taxon>
        <taxon>Alphaproteobacteria</taxon>
        <taxon>Rhodobacterales</taxon>
        <taxon>Roseobacteraceae</taxon>
        <taxon>Rhodophyticola</taxon>
    </lineage>
</organism>
<dbReference type="EMBL" id="RCNT01000002">
    <property type="protein sequence ID" value="RMA43173.1"/>
    <property type="molecule type" value="Genomic_DNA"/>
</dbReference>
<dbReference type="InterPro" id="IPR013324">
    <property type="entry name" value="RNA_pol_sigma_r3/r4-like"/>
</dbReference>
<evidence type="ECO:0000256" key="5">
    <source>
        <dbReference type="ARBA" id="ARBA00023163"/>
    </source>
</evidence>
<proteinExistence type="inferred from homology"/>
<evidence type="ECO:0000256" key="1">
    <source>
        <dbReference type="ARBA" id="ARBA00010641"/>
    </source>
</evidence>
<name>A0A3L9YAA6_9RHOB</name>
<accession>A0A3L9YAA6</accession>
<dbReference type="InterPro" id="IPR013249">
    <property type="entry name" value="RNA_pol_sigma70_r4_t2"/>
</dbReference>
<dbReference type="SUPFAM" id="SSF88946">
    <property type="entry name" value="Sigma2 domain of RNA polymerase sigma factors"/>
    <property type="match status" value="1"/>
</dbReference>
<evidence type="ECO:0000259" key="7">
    <source>
        <dbReference type="Pfam" id="PF08281"/>
    </source>
</evidence>
<dbReference type="Pfam" id="PF08281">
    <property type="entry name" value="Sigma70_r4_2"/>
    <property type="match status" value="1"/>
</dbReference>
<dbReference type="GO" id="GO:0006352">
    <property type="term" value="P:DNA-templated transcription initiation"/>
    <property type="evidence" value="ECO:0007669"/>
    <property type="project" value="InterPro"/>
</dbReference>
<dbReference type="NCBIfam" id="TIGR02937">
    <property type="entry name" value="sigma70-ECF"/>
    <property type="match status" value="1"/>
</dbReference>
<dbReference type="GO" id="GO:0016987">
    <property type="term" value="F:sigma factor activity"/>
    <property type="evidence" value="ECO:0007669"/>
    <property type="project" value="UniProtKB-KW"/>
</dbReference>
<dbReference type="InterPro" id="IPR007627">
    <property type="entry name" value="RNA_pol_sigma70_r2"/>
</dbReference>
<dbReference type="SUPFAM" id="SSF88659">
    <property type="entry name" value="Sigma3 and sigma4 domains of RNA polymerase sigma factors"/>
    <property type="match status" value="1"/>
</dbReference>
<evidence type="ECO:0000256" key="2">
    <source>
        <dbReference type="ARBA" id="ARBA00023015"/>
    </source>
</evidence>
<keyword evidence="2" id="KW-0805">Transcription regulation</keyword>
<evidence type="ECO:0000313" key="9">
    <source>
        <dbReference type="Proteomes" id="UP000281343"/>
    </source>
</evidence>
<evidence type="ECO:0000256" key="3">
    <source>
        <dbReference type="ARBA" id="ARBA00023082"/>
    </source>
</evidence>
<comment type="similarity">
    <text evidence="1">Belongs to the sigma-70 factor family. ECF subfamily.</text>
</comment>
<dbReference type="AlphaFoldDB" id="A0A3L9YAA6"/>
<reference evidence="8 9" key="1">
    <citation type="submission" date="2018-10" db="EMBL/GenBank/DDBJ databases">
        <authorList>
            <person name="Jung H.S."/>
            <person name="Jeon C.O."/>
        </authorList>
    </citation>
    <scope>NUCLEOTIDE SEQUENCE [LARGE SCALE GENOMIC DNA]</scope>
    <source>
        <strain evidence="8 9">MA-7-27</strain>
    </source>
</reference>
<feature type="domain" description="RNA polymerase sigma-70 region 2" evidence="6">
    <location>
        <begin position="32"/>
        <end position="92"/>
    </location>
</feature>
<keyword evidence="5" id="KW-0804">Transcription</keyword>
<dbReference type="RefSeq" id="WP_121897108.1">
    <property type="nucleotide sequence ID" value="NZ_RCNT01000002.1"/>
</dbReference>
<keyword evidence="4" id="KW-0238">DNA-binding</keyword>
<comment type="caution">
    <text evidence="8">The sequence shown here is derived from an EMBL/GenBank/DDBJ whole genome shotgun (WGS) entry which is preliminary data.</text>
</comment>
<keyword evidence="9" id="KW-1185">Reference proteome</keyword>
<dbReference type="InterPro" id="IPR036388">
    <property type="entry name" value="WH-like_DNA-bd_sf"/>
</dbReference>
<dbReference type="InterPro" id="IPR039425">
    <property type="entry name" value="RNA_pol_sigma-70-like"/>
</dbReference>
<evidence type="ECO:0000313" key="8">
    <source>
        <dbReference type="EMBL" id="RMA43173.1"/>
    </source>
</evidence>
<dbReference type="PANTHER" id="PTHR43133">
    <property type="entry name" value="RNA POLYMERASE ECF-TYPE SIGMA FACTO"/>
    <property type="match status" value="1"/>
</dbReference>
<dbReference type="Proteomes" id="UP000281343">
    <property type="component" value="Unassembled WGS sequence"/>
</dbReference>
<feature type="domain" description="RNA polymerase sigma factor 70 region 4 type 2" evidence="7">
    <location>
        <begin position="121"/>
        <end position="173"/>
    </location>
</feature>
<dbReference type="InterPro" id="IPR013325">
    <property type="entry name" value="RNA_pol_sigma_r2"/>
</dbReference>
<dbReference type="OrthoDB" id="9803470at2"/>
<dbReference type="GO" id="GO:0003677">
    <property type="term" value="F:DNA binding"/>
    <property type="evidence" value="ECO:0007669"/>
    <property type="project" value="UniProtKB-KW"/>
</dbReference>
<dbReference type="Gene3D" id="1.10.10.10">
    <property type="entry name" value="Winged helix-like DNA-binding domain superfamily/Winged helix DNA-binding domain"/>
    <property type="match status" value="1"/>
</dbReference>
<dbReference type="Pfam" id="PF04542">
    <property type="entry name" value="Sigma70_r2"/>
    <property type="match status" value="1"/>
</dbReference>
<dbReference type="PANTHER" id="PTHR43133:SF8">
    <property type="entry name" value="RNA POLYMERASE SIGMA FACTOR HI_1459-RELATED"/>
    <property type="match status" value="1"/>
</dbReference>